<feature type="region of interest" description="Disordered" evidence="1">
    <location>
        <begin position="33"/>
        <end position="91"/>
    </location>
</feature>
<keyword evidence="4" id="KW-1185">Reference proteome</keyword>
<feature type="compositionally biased region" description="Basic and acidic residues" evidence="1">
    <location>
        <begin position="48"/>
        <end position="64"/>
    </location>
</feature>
<evidence type="ECO:0000313" key="4">
    <source>
        <dbReference type="Proteomes" id="UP000287687"/>
    </source>
</evidence>
<name>A0A444LD15_9HYPH</name>
<dbReference type="Proteomes" id="UP000287687">
    <property type="component" value="Unassembled WGS sequence"/>
</dbReference>
<dbReference type="RefSeq" id="WP_128444583.1">
    <property type="nucleotide sequence ID" value="NZ_SBIP01000004.1"/>
</dbReference>
<dbReference type="AlphaFoldDB" id="A0A444LD15"/>
<feature type="chain" id="PRO_5019068349" evidence="2">
    <location>
        <begin position="22"/>
        <end position="130"/>
    </location>
</feature>
<reference evidence="3 4" key="1">
    <citation type="submission" date="2019-01" db="EMBL/GenBank/DDBJ databases">
        <title>The draft genome of Rhizobium sp. 24NR.</title>
        <authorList>
            <person name="Liu L."/>
            <person name="Liang L."/>
            <person name="Shi S."/>
            <person name="Xu L."/>
            <person name="Wang X."/>
            <person name="Li L."/>
            <person name="Zhang X."/>
        </authorList>
    </citation>
    <scope>NUCLEOTIDE SEQUENCE [LARGE SCALE GENOMIC DNA]</scope>
    <source>
        <strain evidence="3 4">24NR</strain>
    </source>
</reference>
<dbReference type="EMBL" id="SBIP01000004">
    <property type="protein sequence ID" value="RWX75698.1"/>
    <property type="molecule type" value="Genomic_DNA"/>
</dbReference>
<feature type="signal peptide" evidence="2">
    <location>
        <begin position="1"/>
        <end position="21"/>
    </location>
</feature>
<comment type="caution">
    <text evidence="3">The sequence shown here is derived from an EMBL/GenBank/DDBJ whole genome shotgun (WGS) entry which is preliminary data.</text>
</comment>
<feature type="compositionally biased region" description="Basic and acidic residues" evidence="1">
    <location>
        <begin position="117"/>
        <end position="130"/>
    </location>
</feature>
<evidence type="ECO:0000256" key="2">
    <source>
        <dbReference type="SAM" id="SignalP"/>
    </source>
</evidence>
<evidence type="ECO:0000313" key="3">
    <source>
        <dbReference type="EMBL" id="RWX75698.1"/>
    </source>
</evidence>
<proteinExistence type="predicted"/>
<keyword evidence="2" id="KW-0732">Signal</keyword>
<sequence length="130" mass="14492">MKTILITAALALVLPACGAFAQSVIDVPSHKIRTSEAREAAPHPGPEQSERAERKNEWRMERSAESSQAGRGARFHIEDGQSKIDLRCPDGEPMRECADVLLLIIDRVQAKGSPNETEQRDDDRYQPRSQ</sequence>
<evidence type="ECO:0000256" key="1">
    <source>
        <dbReference type="SAM" id="MobiDB-lite"/>
    </source>
</evidence>
<organism evidence="3 4">
    <name type="scientific">Neorhizobium lilium</name>
    <dbReference type="NCBI Taxonomy" id="2503024"/>
    <lineage>
        <taxon>Bacteria</taxon>
        <taxon>Pseudomonadati</taxon>
        <taxon>Pseudomonadota</taxon>
        <taxon>Alphaproteobacteria</taxon>
        <taxon>Hyphomicrobiales</taxon>
        <taxon>Rhizobiaceae</taxon>
        <taxon>Rhizobium/Agrobacterium group</taxon>
        <taxon>Neorhizobium</taxon>
    </lineage>
</organism>
<feature type="compositionally biased region" description="Basic and acidic residues" evidence="1">
    <location>
        <begin position="75"/>
        <end position="91"/>
    </location>
</feature>
<dbReference type="OrthoDB" id="8005858at2"/>
<gene>
    <name evidence="3" type="ORF">EPK99_18590</name>
</gene>
<protein>
    <submittedName>
        <fullName evidence="3">Uncharacterized protein</fullName>
    </submittedName>
</protein>
<feature type="region of interest" description="Disordered" evidence="1">
    <location>
        <begin position="108"/>
        <end position="130"/>
    </location>
</feature>
<accession>A0A444LD15</accession>